<dbReference type="EMBL" id="JAWHQM010000086">
    <property type="protein sequence ID" value="KAK5636985.1"/>
    <property type="molecule type" value="Genomic_DNA"/>
</dbReference>
<evidence type="ECO:0000313" key="2">
    <source>
        <dbReference type="EMBL" id="KAK5636985.1"/>
    </source>
</evidence>
<comment type="caution">
    <text evidence="2">The sequence shown here is derived from an EMBL/GenBank/DDBJ whole genome shotgun (WGS) entry which is preliminary data.</text>
</comment>
<evidence type="ECO:0000313" key="3">
    <source>
        <dbReference type="Proteomes" id="UP001305414"/>
    </source>
</evidence>
<dbReference type="Proteomes" id="UP001305414">
    <property type="component" value="Unassembled WGS sequence"/>
</dbReference>
<reference evidence="2 3" key="1">
    <citation type="submission" date="2023-10" db="EMBL/GenBank/DDBJ databases">
        <title>Draft genome sequence of Xylaria bambusicola isolate GMP-LS, the root and basal stem rot pathogen of sugarcane in Indonesia.</title>
        <authorList>
            <person name="Selvaraj P."/>
            <person name="Muralishankar V."/>
            <person name="Muruganantham S."/>
            <person name="Sp S."/>
            <person name="Haryani S."/>
            <person name="Lau K.J.X."/>
            <person name="Naqvi N.I."/>
        </authorList>
    </citation>
    <scope>NUCLEOTIDE SEQUENCE [LARGE SCALE GENOMIC DNA]</scope>
    <source>
        <strain evidence="2">GMP-LS</strain>
    </source>
</reference>
<keyword evidence="3" id="KW-1185">Reference proteome</keyword>
<proteinExistence type="predicted"/>
<protein>
    <submittedName>
        <fullName evidence="2">Uncharacterized protein</fullName>
    </submittedName>
</protein>
<accession>A0AAN7UQC0</accession>
<organism evidence="2 3">
    <name type="scientific">Xylaria bambusicola</name>
    <dbReference type="NCBI Taxonomy" id="326684"/>
    <lineage>
        <taxon>Eukaryota</taxon>
        <taxon>Fungi</taxon>
        <taxon>Dikarya</taxon>
        <taxon>Ascomycota</taxon>
        <taxon>Pezizomycotina</taxon>
        <taxon>Sordariomycetes</taxon>
        <taxon>Xylariomycetidae</taxon>
        <taxon>Xylariales</taxon>
        <taxon>Xylariaceae</taxon>
        <taxon>Xylaria</taxon>
    </lineage>
</organism>
<gene>
    <name evidence="2" type="ORF">RRF57_012697</name>
</gene>
<evidence type="ECO:0000256" key="1">
    <source>
        <dbReference type="SAM" id="MobiDB-lite"/>
    </source>
</evidence>
<name>A0AAN7UQC0_9PEZI</name>
<feature type="region of interest" description="Disordered" evidence="1">
    <location>
        <begin position="99"/>
        <end position="121"/>
    </location>
</feature>
<sequence>MRTLRLKWVIAKYPKGSWCEDRSKKSRQSRTQGGASLALAYRLNTTVPNEVLHRPPHAHPSQQIPGALLASLAFVPDGTTAKSHRGGLRERRFCPAKWSANPAYGPRSHSRSQPDGPSTPARPYPPLLIMYVVCSVRSSVLRL</sequence>
<dbReference type="AlphaFoldDB" id="A0AAN7UQC0"/>